<organism evidence="2 3">
    <name type="scientific">Burkholderia reimsis</name>
    <dbReference type="NCBI Taxonomy" id="2234132"/>
    <lineage>
        <taxon>Bacteria</taxon>
        <taxon>Pseudomonadati</taxon>
        <taxon>Pseudomonadota</taxon>
        <taxon>Betaproteobacteria</taxon>
        <taxon>Burkholderiales</taxon>
        <taxon>Burkholderiaceae</taxon>
        <taxon>Burkholderia</taxon>
    </lineage>
</organism>
<evidence type="ECO:0000256" key="1">
    <source>
        <dbReference type="SAM" id="SignalP"/>
    </source>
</evidence>
<reference evidence="2 3" key="1">
    <citation type="submission" date="2018-06" db="EMBL/GenBank/DDBJ databases">
        <title>Draft genome sequence of Burkholderia reimsis strain BE51 isolated from a French agricultural soil.</title>
        <authorList>
            <person name="Esmaeel Q."/>
        </authorList>
    </citation>
    <scope>NUCLEOTIDE SEQUENCE [LARGE SCALE GENOMIC DNA]</scope>
    <source>
        <strain evidence="2 3">BE51</strain>
    </source>
</reference>
<gene>
    <name evidence="2" type="ORF">DPV79_19210</name>
</gene>
<keyword evidence="3" id="KW-1185">Reference proteome</keyword>
<dbReference type="AlphaFoldDB" id="A0A365QTK6"/>
<sequence length="306" mass="32247">MSASKAPAYFSLLVAVAAGVLISGANRTTPSAAAPSPEIASAPATATLQRDVSAAKPVVWKSQTLSMGSLRLRAALPVLPGNAKCIRPGPGEDEVSICEPSNAAADDPHWQVRVVTQRDRFVPATWFEEEIQSLHTLPADVLTRQLGNEANRVTSAAFTDAELVPQADTPGAIAIHGTASGPPALSSSGQQSCLYAYMLAANRPTTLLYCTENIKGTLAGATIIISSLIKANPSLEYKRASAQATEHSLYLRRLKAAGGAVGSPELAASEQVYEQAAQSECQKYPPISQERFQCFEGFAANRIAEL</sequence>
<feature type="chain" id="PRO_5016661642" evidence="1">
    <location>
        <begin position="26"/>
        <end position="306"/>
    </location>
</feature>
<comment type="caution">
    <text evidence="2">The sequence shown here is derived from an EMBL/GenBank/DDBJ whole genome shotgun (WGS) entry which is preliminary data.</text>
</comment>
<evidence type="ECO:0000313" key="3">
    <source>
        <dbReference type="Proteomes" id="UP000252458"/>
    </source>
</evidence>
<keyword evidence="1" id="KW-0732">Signal</keyword>
<protein>
    <submittedName>
        <fullName evidence="2">Uncharacterized protein</fullName>
    </submittedName>
</protein>
<name>A0A365QTK6_9BURK</name>
<dbReference type="EMBL" id="QMFZ01000015">
    <property type="protein sequence ID" value="RBB38204.1"/>
    <property type="molecule type" value="Genomic_DNA"/>
</dbReference>
<proteinExistence type="predicted"/>
<accession>A0A365QTK6</accession>
<feature type="signal peptide" evidence="1">
    <location>
        <begin position="1"/>
        <end position="25"/>
    </location>
</feature>
<evidence type="ECO:0000313" key="2">
    <source>
        <dbReference type="EMBL" id="RBB38204.1"/>
    </source>
</evidence>
<dbReference type="RefSeq" id="WP_113046196.1">
    <property type="nucleotide sequence ID" value="NZ_QMFZ01000015.1"/>
</dbReference>
<dbReference type="Proteomes" id="UP000252458">
    <property type="component" value="Unassembled WGS sequence"/>
</dbReference>